<gene>
    <name evidence="1" type="ORF">Taro_020730</name>
</gene>
<reference evidence="1" key="1">
    <citation type="submission" date="2017-07" db="EMBL/GenBank/DDBJ databases">
        <title>Taro Niue Genome Assembly and Annotation.</title>
        <authorList>
            <person name="Atibalentja N."/>
            <person name="Keating K."/>
            <person name="Fields C.J."/>
        </authorList>
    </citation>
    <scope>NUCLEOTIDE SEQUENCE</scope>
    <source>
        <strain evidence="1">Niue_2</strain>
        <tissue evidence="1">Leaf</tissue>
    </source>
</reference>
<protein>
    <submittedName>
        <fullName evidence="1">Uncharacterized protein</fullName>
    </submittedName>
</protein>
<dbReference type="AlphaFoldDB" id="A0A843V0F8"/>
<dbReference type="Proteomes" id="UP000652761">
    <property type="component" value="Unassembled WGS sequence"/>
</dbReference>
<keyword evidence="2" id="KW-1185">Reference proteome</keyword>
<comment type="caution">
    <text evidence="1">The sequence shown here is derived from an EMBL/GenBank/DDBJ whole genome shotgun (WGS) entry which is preliminary data.</text>
</comment>
<accession>A0A843V0F8</accession>
<dbReference type="EMBL" id="NMUH01001036">
    <property type="protein sequence ID" value="MQL88177.1"/>
    <property type="molecule type" value="Genomic_DNA"/>
</dbReference>
<sequence length="114" mass="12857">MDPLHQEPDFNVLLARCLLVWCLICEDRHCFSFLRLYHGGRRLSVGMAVIRRGDKPNSIYRVIGLTVRPSIIAQPPRVLCAIGGLASELLRVPELVEVFPPRGILHLHDLLLLA</sequence>
<name>A0A843V0F8_COLES</name>
<proteinExistence type="predicted"/>
<evidence type="ECO:0000313" key="1">
    <source>
        <dbReference type="EMBL" id="MQL88177.1"/>
    </source>
</evidence>
<organism evidence="1 2">
    <name type="scientific">Colocasia esculenta</name>
    <name type="common">Wild taro</name>
    <name type="synonym">Arum esculentum</name>
    <dbReference type="NCBI Taxonomy" id="4460"/>
    <lineage>
        <taxon>Eukaryota</taxon>
        <taxon>Viridiplantae</taxon>
        <taxon>Streptophyta</taxon>
        <taxon>Embryophyta</taxon>
        <taxon>Tracheophyta</taxon>
        <taxon>Spermatophyta</taxon>
        <taxon>Magnoliopsida</taxon>
        <taxon>Liliopsida</taxon>
        <taxon>Araceae</taxon>
        <taxon>Aroideae</taxon>
        <taxon>Colocasieae</taxon>
        <taxon>Colocasia</taxon>
    </lineage>
</organism>
<evidence type="ECO:0000313" key="2">
    <source>
        <dbReference type="Proteomes" id="UP000652761"/>
    </source>
</evidence>